<feature type="coiled-coil region" evidence="1">
    <location>
        <begin position="2"/>
        <end position="29"/>
    </location>
</feature>
<protein>
    <submittedName>
        <fullName evidence="2">Uncharacterized protein</fullName>
    </submittedName>
</protein>
<organism evidence="2 3">
    <name type="scientific">Hymenobacter saemangeumensis</name>
    <dbReference type="NCBI Taxonomy" id="1084522"/>
    <lineage>
        <taxon>Bacteria</taxon>
        <taxon>Pseudomonadati</taxon>
        <taxon>Bacteroidota</taxon>
        <taxon>Cytophagia</taxon>
        <taxon>Cytophagales</taxon>
        <taxon>Hymenobacteraceae</taxon>
        <taxon>Hymenobacter</taxon>
    </lineage>
</organism>
<keyword evidence="3" id="KW-1185">Reference proteome</keyword>
<dbReference type="EMBL" id="BAABGZ010000013">
    <property type="protein sequence ID" value="GAA4353082.1"/>
    <property type="molecule type" value="Genomic_DNA"/>
</dbReference>
<name>A0ABP8I804_9BACT</name>
<evidence type="ECO:0000313" key="3">
    <source>
        <dbReference type="Proteomes" id="UP001501153"/>
    </source>
</evidence>
<evidence type="ECO:0000313" key="2">
    <source>
        <dbReference type="EMBL" id="GAA4353082.1"/>
    </source>
</evidence>
<dbReference type="RefSeq" id="WP_345235038.1">
    <property type="nucleotide sequence ID" value="NZ_BAABGZ010000013.1"/>
</dbReference>
<comment type="caution">
    <text evidence="2">The sequence shown here is derived from an EMBL/GenBank/DDBJ whole genome shotgun (WGS) entry which is preliminary data.</text>
</comment>
<proteinExistence type="predicted"/>
<reference evidence="3" key="1">
    <citation type="journal article" date="2019" name="Int. J. Syst. Evol. Microbiol.">
        <title>The Global Catalogue of Microorganisms (GCM) 10K type strain sequencing project: providing services to taxonomists for standard genome sequencing and annotation.</title>
        <authorList>
            <consortium name="The Broad Institute Genomics Platform"/>
            <consortium name="The Broad Institute Genome Sequencing Center for Infectious Disease"/>
            <person name="Wu L."/>
            <person name="Ma J."/>
        </authorList>
    </citation>
    <scope>NUCLEOTIDE SEQUENCE [LARGE SCALE GENOMIC DNA]</scope>
    <source>
        <strain evidence="3">JCM 17923</strain>
    </source>
</reference>
<evidence type="ECO:0000256" key="1">
    <source>
        <dbReference type="SAM" id="Coils"/>
    </source>
</evidence>
<accession>A0ABP8I804</accession>
<gene>
    <name evidence="2" type="ORF">GCM10023185_13350</name>
</gene>
<keyword evidence="1" id="KW-0175">Coiled coil</keyword>
<dbReference type="Proteomes" id="UP001501153">
    <property type="component" value="Unassembled WGS sequence"/>
</dbReference>
<sequence>MKTAAESRAASYEGLLAKIEAEIEAAVAKHALEARVYVGYTVSEEFIWQAKEALKAKGYEVLFFPGFPGIFWQVQPHYLIQWNK</sequence>